<dbReference type="Proteomes" id="UP000002195">
    <property type="component" value="Unassembled WGS sequence"/>
</dbReference>
<dbReference type="VEuPathDB" id="AmoebaDB:DDB_G0276205"/>
<keyword evidence="1" id="KW-0812">Transmembrane</keyword>
<comment type="caution">
    <text evidence="3">The sequence shown here is derived from an EMBL/GenBank/DDBJ whole genome shotgun (WGS) entry which is preliminary data.</text>
</comment>
<dbReference type="OMA" id="IDAMSTH"/>
<dbReference type="RefSeq" id="XP_643290.1">
    <property type="nucleotide sequence ID" value="XM_638198.1"/>
</dbReference>
<feature type="transmembrane region" description="Helical" evidence="1">
    <location>
        <begin position="479"/>
        <end position="498"/>
    </location>
</feature>
<protein>
    <submittedName>
        <fullName evidence="3">Uncharacterized protein</fullName>
    </submittedName>
</protein>
<keyword evidence="1" id="KW-1133">Transmembrane helix</keyword>
<keyword evidence="1" id="KW-0472">Membrane</keyword>
<reference evidence="3 4" key="1">
    <citation type="journal article" date="2005" name="Nature">
        <title>The genome of the social amoeba Dictyostelium discoideum.</title>
        <authorList>
            <consortium name="The Dictyostelium discoideum Sequencing Consortium"/>
            <person name="Eichinger L."/>
            <person name="Pachebat J.A."/>
            <person name="Glockner G."/>
            <person name="Rajandream M.A."/>
            <person name="Sucgang R."/>
            <person name="Berriman M."/>
            <person name="Song J."/>
            <person name="Olsen R."/>
            <person name="Szafranski K."/>
            <person name="Xu Q."/>
            <person name="Tunggal B."/>
            <person name="Kummerfeld S."/>
            <person name="Madera M."/>
            <person name="Konfortov B.A."/>
            <person name="Rivero F."/>
            <person name="Bankier A.T."/>
            <person name="Lehmann R."/>
            <person name="Hamlin N."/>
            <person name="Davies R."/>
            <person name="Gaudet P."/>
            <person name="Fey P."/>
            <person name="Pilcher K."/>
            <person name="Chen G."/>
            <person name="Saunders D."/>
            <person name="Sodergren E."/>
            <person name="Davis P."/>
            <person name="Kerhornou A."/>
            <person name="Nie X."/>
            <person name="Hall N."/>
            <person name="Anjard C."/>
            <person name="Hemphill L."/>
            <person name="Bason N."/>
            <person name="Farbrother P."/>
            <person name="Desany B."/>
            <person name="Just E."/>
            <person name="Morio T."/>
            <person name="Rost R."/>
            <person name="Churcher C."/>
            <person name="Cooper J."/>
            <person name="Haydock S."/>
            <person name="van Driessche N."/>
            <person name="Cronin A."/>
            <person name="Goodhead I."/>
            <person name="Muzny D."/>
            <person name="Mourier T."/>
            <person name="Pain A."/>
            <person name="Lu M."/>
            <person name="Harper D."/>
            <person name="Lindsay R."/>
            <person name="Hauser H."/>
            <person name="James K."/>
            <person name="Quiles M."/>
            <person name="Madan Babu M."/>
            <person name="Saito T."/>
            <person name="Buchrieser C."/>
            <person name="Wardroper A."/>
            <person name="Felder M."/>
            <person name="Thangavelu M."/>
            <person name="Johnson D."/>
            <person name="Knights A."/>
            <person name="Loulseged H."/>
            <person name="Mungall K."/>
            <person name="Oliver K."/>
            <person name="Price C."/>
            <person name="Quail M.A."/>
            <person name="Urushihara H."/>
            <person name="Hernandez J."/>
            <person name="Rabbinowitsch E."/>
            <person name="Steffen D."/>
            <person name="Sanders M."/>
            <person name="Ma J."/>
            <person name="Kohara Y."/>
            <person name="Sharp S."/>
            <person name="Simmonds M."/>
            <person name="Spiegler S."/>
            <person name="Tivey A."/>
            <person name="Sugano S."/>
            <person name="White B."/>
            <person name="Walker D."/>
            <person name="Woodward J."/>
            <person name="Winckler T."/>
            <person name="Tanaka Y."/>
            <person name="Shaulsky G."/>
            <person name="Schleicher M."/>
            <person name="Weinstock G."/>
            <person name="Rosenthal A."/>
            <person name="Cox E.C."/>
            <person name="Chisholm R.L."/>
            <person name="Gibbs R."/>
            <person name="Loomis W.F."/>
            <person name="Platzer M."/>
            <person name="Kay R.R."/>
            <person name="Williams J."/>
            <person name="Dear P.H."/>
            <person name="Noegel A.A."/>
            <person name="Barrell B."/>
            <person name="Kuspa A."/>
        </authorList>
    </citation>
    <scope>NUCLEOTIDE SEQUENCE [LARGE SCALE GENOMIC DNA]</scope>
    <source>
        <strain evidence="3 4">AX4</strain>
    </source>
</reference>
<dbReference type="Gene3D" id="3.20.20.80">
    <property type="entry name" value="Glycosidases"/>
    <property type="match status" value="1"/>
</dbReference>
<accession>Q552H9</accession>
<feature type="signal peptide" evidence="2">
    <location>
        <begin position="1"/>
        <end position="20"/>
    </location>
</feature>
<dbReference type="InterPro" id="IPR051923">
    <property type="entry name" value="Glycosyl_Hydrolase_39"/>
</dbReference>
<dbReference type="PANTHER" id="PTHR12631:SF11">
    <property type="entry name" value="GLYCOSIDE HYDROLASE FAMILY 5 DOMAIN-CONTAINING PROTEIN"/>
    <property type="match status" value="1"/>
</dbReference>
<dbReference type="dictyBase" id="DDB_G0276205"/>
<evidence type="ECO:0000256" key="2">
    <source>
        <dbReference type="SAM" id="SignalP"/>
    </source>
</evidence>
<dbReference type="InterPro" id="IPR017853">
    <property type="entry name" value="GH"/>
</dbReference>
<evidence type="ECO:0000256" key="1">
    <source>
        <dbReference type="SAM" id="Phobius"/>
    </source>
</evidence>
<keyword evidence="2" id="KW-0732">Signal</keyword>
<feature type="chain" id="PRO_5004250472" evidence="2">
    <location>
        <begin position="21"/>
        <end position="499"/>
    </location>
</feature>
<dbReference type="eggNOG" id="ENOG502RGV2">
    <property type="taxonomic scope" value="Eukaryota"/>
</dbReference>
<keyword evidence="4" id="KW-1185">Reference proteome</keyword>
<dbReference type="PANTHER" id="PTHR12631">
    <property type="entry name" value="ALPHA-L-IDURONIDASE"/>
    <property type="match status" value="1"/>
</dbReference>
<dbReference type="STRING" id="44689.Q552H9"/>
<dbReference type="AlphaFoldDB" id="Q552H9"/>
<sequence>MKNLKILLLLSILFINIVLSESGTYNGPQYLNGINAGYKSGWSNSDLGPLMGEASIRSQRMKFPCTFFKQWGYKILYDNDSFGSSKRAGQSNFTAFITFDQNDDSAVPSSIYQPIWLDNGKVNQANEFAYCVSQIVSTYKSDIKIYEIYNEPDWVSDWNVVSTWATNPPSNAQLARFQGDIFTYVRLLRISWEVAKSIDPTCFITVGGLGYPLFLDAVLRYGENSSVTNPSLFGKNYIDAISTHFYPMYGTSKTNSDAYLLAYTDLQNSFRKVTNKYNFNPSVWIVTETGVATKSGTGYYGSSALARNYFLKLPTISTLVGVCQNHIFILGDTNSGTDAFSNMGLFYDYQTLAKDKAVLKDSSKSLVTWDHHLFDKTLDSSKSLKGLPSGVIVYAYSNPSSTCYLIWVNSTNFKTDEDTTPIEIELDADFASVYNYQNIKQTISSSNNKVKLTIDSTPQFVYLDYQGPDSGENPSNSPIINFGFNLIILIIFINFIFFI</sequence>
<dbReference type="InParanoid" id="Q552H9"/>
<evidence type="ECO:0000313" key="4">
    <source>
        <dbReference type="Proteomes" id="UP000002195"/>
    </source>
</evidence>
<name>Q552H9_DICDI</name>
<dbReference type="GO" id="GO:0004553">
    <property type="term" value="F:hydrolase activity, hydrolyzing O-glycosyl compounds"/>
    <property type="evidence" value="ECO:0000318"/>
    <property type="project" value="GO_Central"/>
</dbReference>
<dbReference type="SUPFAM" id="SSF51445">
    <property type="entry name" value="(Trans)glycosidases"/>
    <property type="match status" value="1"/>
</dbReference>
<dbReference type="GeneID" id="8620334"/>
<evidence type="ECO:0000313" key="3">
    <source>
        <dbReference type="EMBL" id="EAL69402.1"/>
    </source>
</evidence>
<gene>
    <name evidence="3" type="ORF">DDB_G0276205</name>
</gene>
<dbReference type="KEGG" id="ddi:DDB_G0276205"/>
<organism evidence="3 4">
    <name type="scientific">Dictyostelium discoideum</name>
    <name type="common">Social amoeba</name>
    <dbReference type="NCBI Taxonomy" id="44689"/>
    <lineage>
        <taxon>Eukaryota</taxon>
        <taxon>Amoebozoa</taxon>
        <taxon>Evosea</taxon>
        <taxon>Eumycetozoa</taxon>
        <taxon>Dictyostelia</taxon>
        <taxon>Dictyosteliales</taxon>
        <taxon>Dictyosteliaceae</taxon>
        <taxon>Dictyostelium</taxon>
    </lineage>
</organism>
<dbReference type="EMBL" id="AAFI02000014">
    <property type="protein sequence ID" value="EAL69402.1"/>
    <property type="molecule type" value="Genomic_DNA"/>
</dbReference>
<proteinExistence type="predicted"/>
<dbReference type="PaxDb" id="44689-DDB0203511"/>
<dbReference type="HOGENOM" id="CLU_546824_0_0_1"/>